<organism evidence="3 4">
    <name type="scientific">Rhodoferax koreensis</name>
    <dbReference type="NCBI Taxonomy" id="1842727"/>
    <lineage>
        <taxon>Bacteria</taxon>
        <taxon>Pseudomonadati</taxon>
        <taxon>Pseudomonadota</taxon>
        <taxon>Betaproteobacteria</taxon>
        <taxon>Burkholderiales</taxon>
        <taxon>Comamonadaceae</taxon>
        <taxon>Rhodoferax</taxon>
    </lineage>
</organism>
<dbReference type="Pfam" id="PF13556">
    <property type="entry name" value="HTH_30"/>
    <property type="match status" value="1"/>
</dbReference>
<gene>
    <name evidence="3" type="ORF">RD110_16650</name>
</gene>
<dbReference type="OrthoDB" id="8026818at2"/>
<sequence>MPLDANVEHLLADLVRLLNHGASADEFSRRLALAEALPDAARRADLVEVVRMAMAVRNRLEFQQQRERGMLAVSESAQDLSSRLELNDVLHAIVVRARKLLGSHLAWLSVYDPVVGEFQALAADGALSQGVSRMTAGRDLGVAGLVMSTRLPFTTPDYLHDTRFRHDPALDDTFRAEGIAALVGLPLIWDQEVIGLLFVADRYHRTHDALSVSILSTLATHGAVAIRNAMAFEQAASALRNAEAARAELERHTRNIQAAADAHEQLTSLLAKGASLSELCGSVAQLLGGSVLIVDEASHVISEGIAPGHASDAAAAYDPHGPRSDAIRQALNTSRREGRSVVAYQTEHDICRVMSVIGGRDVLGAILLFRRDALDALSVRTFERTASVVGIVLLSQERMEAAKTRDASALLRNMVSFRQDEPALMRDRAERFGVNLGQPLSLLLVEIDGLEAGYVIRRLRTGSPLPGTLSDEVDGAIAVLCNTTRAGDVVQSFTALAGREFGLGYRGVLSKPVRAVEELPALYAALRRALAILGRLGVKGHILGQNEMALYSVLFETHDRASLDAYLRATLGAVLAQEEKRSAEMLATLLCYFDHNQNAKETAQHLGLHVNTVRQRLSTIEDLVGHWGHATRALEVHVALRLWHLSRPTV</sequence>
<dbReference type="SMART" id="SM00065">
    <property type="entry name" value="GAF"/>
    <property type="match status" value="1"/>
</dbReference>
<dbReference type="InterPro" id="IPR029016">
    <property type="entry name" value="GAF-like_dom_sf"/>
</dbReference>
<dbReference type="SUPFAM" id="SSF55781">
    <property type="entry name" value="GAF domain-like"/>
    <property type="match status" value="1"/>
</dbReference>
<accession>A0A1P8JY06</accession>
<dbReference type="STRING" id="1842727.RD110_16650"/>
<feature type="coiled-coil region" evidence="1">
    <location>
        <begin position="232"/>
        <end position="269"/>
    </location>
</feature>
<dbReference type="EMBL" id="CP019236">
    <property type="protein sequence ID" value="APW38626.1"/>
    <property type="molecule type" value="Genomic_DNA"/>
</dbReference>
<dbReference type="Gene3D" id="3.30.450.40">
    <property type="match status" value="1"/>
</dbReference>
<dbReference type="KEGG" id="rhy:RD110_16650"/>
<evidence type="ECO:0000313" key="3">
    <source>
        <dbReference type="EMBL" id="APW38626.1"/>
    </source>
</evidence>
<evidence type="ECO:0000313" key="4">
    <source>
        <dbReference type="Proteomes" id="UP000186609"/>
    </source>
</evidence>
<dbReference type="Proteomes" id="UP000186609">
    <property type="component" value="Chromosome"/>
</dbReference>
<dbReference type="InterPro" id="IPR025736">
    <property type="entry name" value="PucR_C-HTH_dom"/>
</dbReference>
<dbReference type="PANTHER" id="PTHR33744:SF1">
    <property type="entry name" value="DNA-BINDING TRANSCRIPTIONAL ACTIVATOR ADER"/>
    <property type="match status" value="1"/>
</dbReference>
<dbReference type="Pfam" id="PF01590">
    <property type="entry name" value="GAF"/>
    <property type="match status" value="1"/>
</dbReference>
<protein>
    <submittedName>
        <fullName evidence="3">CdaR family transcriptional regulator</fullName>
    </submittedName>
</protein>
<keyword evidence="4" id="KW-1185">Reference proteome</keyword>
<dbReference type="InterPro" id="IPR051448">
    <property type="entry name" value="CdaR-like_regulators"/>
</dbReference>
<dbReference type="InterPro" id="IPR003018">
    <property type="entry name" value="GAF"/>
</dbReference>
<reference evidence="3 4" key="1">
    <citation type="submission" date="2017-01" db="EMBL/GenBank/DDBJ databases">
        <authorList>
            <person name="Mah S.A."/>
            <person name="Swanson W.J."/>
            <person name="Moy G.W."/>
            <person name="Vacquier V.D."/>
        </authorList>
    </citation>
    <scope>NUCLEOTIDE SEQUENCE [LARGE SCALE GENOMIC DNA]</scope>
    <source>
        <strain evidence="3 4">DCY110</strain>
    </source>
</reference>
<dbReference type="PANTHER" id="PTHR33744">
    <property type="entry name" value="CARBOHYDRATE DIACID REGULATOR"/>
    <property type="match status" value="1"/>
</dbReference>
<dbReference type="InterPro" id="IPR042070">
    <property type="entry name" value="PucR_C-HTH_sf"/>
</dbReference>
<keyword evidence="1" id="KW-0175">Coiled coil</keyword>
<dbReference type="Gene3D" id="1.10.10.2840">
    <property type="entry name" value="PucR C-terminal helix-turn-helix domain"/>
    <property type="match status" value="1"/>
</dbReference>
<evidence type="ECO:0000256" key="1">
    <source>
        <dbReference type="SAM" id="Coils"/>
    </source>
</evidence>
<feature type="domain" description="GAF" evidence="2">
    <location>
        <begin position="85"/>
        <end position="236"/>
    </location>
</feature>
<proteinExistence type="predicted"/>
<evidence type="ECO:0000259" key="2">
    <source>
        <dbReference type="SMART" id="SM00065"/>
    </source>
</evidence>
<name>A0A1P8JY06_9BURK</name>
<dbReference type="RefSeq" id="WP_076200505.1">
    <property type="nucleotide sequence ID" value="NZ_CP019236.1"/>
</dbReference>
<dbReference type="AlphaFoldDB" id="A0A1P8JY06"/>